<dbReference type="NCBIfam" id="NF002367">
    <property type="entry name" value="PRK01346.1-4"/>
    <property type="match status" value="1"/>
</dbReference>
<dbReference type="PROSITE" id="PS51186">
    <property type="entry name" value="GNAT"/>
    <property type="match status" value="1"/>
</dbReference>
<dbReference type="Proteomes" id="UP000606172">
    <property type="component" value="Unassembled WGS sequence"/>
</dbReference>
<evidence type="ECO:0000256" key="3">
    <source>
        <dbReference type="ARBA" id="ARBA00023315"/>
    </source>
</evidence>
<dbReference type="Gene3D" id="3.30.1050.10">
    <property type="entry name" value="SCP2 sterol-binding domain"/>
    <property type="match status" value="1"/>
</dbReference>
<comment type="subunit">
    <text evidence="4">Homohexamer; trimer of dimers.</text>
</comment>
<dbReference type="PANTHER" id="PTHR37817">
    <property type="entry name" value="N-ACETYLTRANSFERASE EIS"/>
    <property type="match status" value="1"/>
</dbReference>
<dbReference type="GO" id="GO:0034069">
    <property type="term" value="F:aminoglycoside N-acetyltransferase activity"/>
    <property type="evidence" value="ECO:0007669"/>
    <property type="project" value="TreeGrafter"/>
</dbReference>
<keyword evidence="3 4" id="KW-0012">Acyltransferase</keyword>
<dbReference type="InterPro" id="IPR025559">
    <property type="entry name" value="Eis_dom"/>
</dbReference>
<dbReference type="PANTHER" id="PTHR37817:SF1">
    <property type="entry name" value="N-ACETYLTRANSFERASE EIS"/>
    <property type="match status" value="1"/>
</dbReference>
<organism evidence="6 7">
    <name type="scientific">Sinosporangium siamense</name>
    <dbReference type="NCBI Taxonomy" id="1367973"/>
    <lineage>
        <taxon>Bacteria</taxon>
        <taxon>Bacillati</taxon>
        <taxon>Actinomycetota</taxon>
        <taxon>Actinomycetes</taxon>
        <taxon>Streptosporangiales</taxon>
        <taxon>Streptosporangiaceae</taxon>
        <taxon>Sinosporangium</taxon>
    </lineage>
</organism>
<accession>A0A919V532</accession>
<comment type="similarity">
    <text evidence="1 4">Belongs to the acetyltransferase Eis family.</text>
</comment>
<reference evidence="6" key="1">
    <citation type="submission" date="2021-01" db="EMBL/GenBank/DDBJ databases">
        <title>Whole genome shotgun sequence of Sinosporangium siamense NBRC 109515.</title>
        <authorList>
            <person name="Komaki H."/>
            <person name="Tamura T."/>
        </authorList>
    </citation>
    <scope>NUCLEOTIDE SEQUENCE</scope>
    <source>
        <strain evidence="6">NBRC 109515</strain>
    </source>
</reference>
<dbReference type="InterPro" id="IPR000182">
    <property type="entry name" value="GNAT_dom"/>
</dbReference>
<sequence length="400" mass="43959">MFNVRFVPDSDFDQIFELNDIAFHERTEDDDREKVEWLLRRAHRIGAYDEGRLVGFLAAVPQEVSVPGGTLPCLGVTFVCVLPTHTRRGILAAMLDYMWAEVPAPLATLYASEAKIYGRHGFGVATHALHVDLDSDQPLKLRAEPADVPLRLVPAGEAVKVLTPLYEEARARRAGQFARDEEWWTRAVLSDVLPFDDDLTAPRVVVAGDSGYAVYRTKQENDSANTPGLVYVVELEAGSATVEAALWRYLASIGLTWRVGSLARPVDDLLPLLVADKDTVNVKKRWPALWLRLNDVPAALTGRTWAAPVDLVLDVTDERLPANHGRWHLSADDTGTACRRTDAPANLSFEVADLAAAYLGDTPVTTLVRAGLVVEHTPGAATHLDTALHTPLAPFAYDEF</sequence>
<feature type="binding site" evidence="4">
    <location>
        <begin position="87"/>
        <end position="92"/>
    </location>
    <ligand>
        <name>acetyl-CoA</name>
        <dbReference type="ChEBI" id="CHEBI:57288"/>
    </ligand>
</feature>
<evidence type="ECO:0000259" key="5">
    <source>
        <dbReference type="PROSITE" id="PS51186"/>
    </source>
</evidence>
<gene>
    <name evidence="6" type="ORF">Ssi02_06220</name>
</gene>
<feature type="active site" description="Proton acceptor; via carboxylate" evidence="4">
    <location>
        <position position="400"/>
    </location>
</feature>
<evidence type="ECO:0000313" key="6">
    <source>
        <dbReference type="EMBL" id="GII90391.1"/>
    </source>
</evidence>
<dbReference type="Pfam" id="PF13527">
    <property type="entry name" value="Acetyltransf_9"/>
    <property type="match status" value="1"/>
</dbReference>
<feature type="binding site" evidence="4">
    <location>
        <begin position="112"/>
        <end position="113"/>
    </location>
    <ligand>
        <name>acetyl-CoA</name>
        <dbReference type="ChEBI" id="CHEBI:57288"/>
    </ligand>
</feature>
<feature type="binding site" evidence="4">
    <location>
        <begin position="79"/>
        <end position="81"/>
    </location>
    <ligand>
        <name>acetyl-CoA</name>
        <dbReference type="ChEBI" id="CHEBI:57288"/>
    </ligand>
</feature>
<dbReference type="InterPro" id="IPR041380">
    <property type="entry name" value="Acetyltransf_17"/>
</dbReference>
<evidence type="ECO:0000256" key="2">
    <source>
        <dbReference type="ARBA" id="ARBA00022679"/>
    </source>
</evidence>
<keyword evidence="7" id="KW-1185">Reference proteome</keyword>
<evidence type="ECO:0000313" key="7">
    <source>
        <dbReference type="Proteomes" id="UP000606172"/>
    </source>
</evidence>
<feature type="active site" description="Proton donor" evidence="4">
    <location>
        <position position="117"/>
    </location>
</feature>
<dbReference type="Gene3D" id="3.40.630.30">
    <property type="match status" value="2"/>
</dbReference>
<dbReference type="SUPFAM" id="SSF55718">
    <property type="entry name" value="SCP-like"/>
    <property type="match status" value="1"/>
</dbReference>
<dbReference type="Pfam" id="PF13530">
    <property type="entry name" value="SCP2_2"/>
    <property type="match status" value="1"/>
</dbReference>
<proteinExistence type="inferred from homology"/>
<dbReference type="GO" id="GO:0030649">
    <property type="term" value="P:aminoglycoside antibiotic catabolic process"/>
    <property type="evidence" value="ECO:0007669"/>
    <property type="project" value="TreeGrafter"/>
</dbReference>
<dbReference type="AlphaFoldDB" id="A0A919V532"/>
<keyword evidence="2 4" id="KW-0808">Transferase</keyword>
<dbReference type="InterPro" id="IPR036527">
    <property type="entry name" value="SCP2_sterol-bd_dom_sf"/>
</dbReference>
<comment type="caution">
    <text evidence="6">The sequence shown here is derived from an EMBL/GenBank/DDBJ whole genome shotgun (WGS) entry which is preliminary data.</text>
</comment>
<name>A0A919V532_9ACTN</name>
<protein>
    <submittedName>
        <fullName evidence="6">UPF0256 protein</fullName>
    </submittedName>
</protein>
<dbReference type="CDD" id="cd04301">
    <property type="entry name" value="NAT_SF"/>
    <property type="match status" value="1"/>
</dbReference>
<evidence type="ECO:0000256" key="1">
    <source>
        <dbReference type="ARBA" id="ARBA00009213"/>
    </source>
</evidence>
<dbReference type="InterPro" id="IPR022902">
    <property type="entry name" value="NAcTrfase_Eis"/>
</dbReference>
<feature type="domain" description="N-acetyltransferase" evidence="5">
    <location>
        <begin position="2"/>
        <end position="144"/>
    </location>
</feature>
<dbReference type="InterPro" id="IPR051554">
    <property type="entry name" value="Acetyltransferase_Eis"/>
</dbReference>
<dbReference type="RefSeq" id="WP_275410574.1">
    <property type="nucleotide sequence ID" value="NZ_BOOW01000006.1"/>
</dbReference>
<dbReference type="Pfam" id="PF17668">
    <property type="entry name" value="Acetyltransf_17"/>
    <property type="match status" value="1"/>
</dbReference>
<dbReference type="SUPFAM" id="SSF55729">
    <property type="entry name" value="Acyl-CoA N-acyltransferases (Nat)"/>
    <property type="match status" value="1"/>
</dbReference>
<dbReference type="EMBL" id="BOOW01000006">
    <property type="protein sequence ID" value="GII90391.1"/>
    <property type="molecule type" value="Genomic_DNA"/>
</dbReference>
<dbReference type="HAMAP" id="MF_01812">
    <property type="entry name" value="Eis"/>
    <property type="match status" value="1"/>
</dbReference>
<evidence type="ECO:0000256" key="4">
    <source>
        <dbReference type="HAMAP-Rule" id="MF_01812"/>
    </source>
</evidence>
<dbReference type="InterPro" id="IPR016181">
    <property type="entry name" value="Acyl_CoA_acyltransferase"/>
</dbReference>